<reference evidence="1" key="1">
    <citation type="submission" date="2021-01" db="EMBL/GenBank/DDBJ databases">
        <authorList>
            <person name="Kaushik A."/>
        </authorList>
    </citation>
    <scope>NUCLEOTIDE SEQUENCE</scope>
    <source>
        <strain evidence="1">AG1-1B</strain>
    </source>
</reference>
<sequence length="77" mass="8657">MFASTGKLPNMTRKWYGRKLGRSVVNSSELAMVRTPTCLDLSTLRGNERGVPCAPYVCVVEYTFRLVKNKCVLRPSC</sequence>
<evidence type="ECO:0000313" key="2">
    <source>
        <dbReference type="Proteomes" id="UP000663826"/>
    </source>
</evidence>
<dbReference type="AlphaFoldDB" id="A0A8H2WDJ8"/>
<accession>A0A8H2WDJ8</accession>
<name>A0A8H2WDJ8_9AGAM</name>
<dbReference type="Proteomes" id="UP000663826">
    <property type="component" value="Unassembled WGS sequence"/>
</dbReference>
<dbReference type="EMBL" id="CAJMWQ010000602">
    <property type="protein sequence ID" value="CAE6367670.1"/>
    <property type="molecule type" value="Genomic_DNA"/>
</dbReference>
<evidence type="ECO:0000313" key="1">
    <source>
        <dbReference type="EMBL" id="CAE6367670.1"/>
    </source>
</evidence>
<protein>
    <submittedName>
        <fullName evidence="1">Uncharacterized protein</fullName>
    </submittedName>
</protein>
<gene>
    <name evidence="1" type="ORF">RDB_LOCUS14316</name>
</gene>
<organism evidence="1 2">
    <name type="scientific">Rhizoctonia solani</name>
    <dbReference type="NCBI Taxonomy" id="456999"/>
    <lineage>
        <taxon>Eukaryota</taxon>
        <taxon>Fungi</taxon>
        <taxon>Dikarya</taxon>
        <taxon>Basidiomycota</taxon>
        <taxon>Agaricomycotina</taxon>
        <taxon>Agaricomycetes</taxon>
        <taxon>Cantharellales</taxon>
        <taxon>Ceratobasidiaceae</taxon>
        <taxon>Rhizoctonia</taxon>
    </lineage>
</organism>
<comment type="caution">
    <text evidence="1">The sequence shown here is derived from an EMBL/GenBank/DDBJ whole genome shotgun (WGS) entry which is preliminary data.</text>
</comment>
<proteinExistence type="predicted"/>